<dbReference type="STRING" id="264697.ABE28_021395"/>
<feature type="transmembrane region" description="Helical" evidence="1">
    <location>
        <begin position="285"/>
        <end position="310"/>
    </location>
</feature>
<feature type="transmembrane region" description="Helical" evidence="1">
    <location>
        <begin position="330"/>
        <end position="349"/>
    </location>
</feature>
<gene>
    <name evidence="2" type="ORF">ABE28_021395</name>
</gene>
<dbReference type="RefSeq" id="WP_064464292.1">
    <property type="nucleotide sequence ID" value="NZ_CP017080.1"/>
</dbReference>
<keyword evidence="1" id="KW-0812">Transmembrane</keyword>
<proteinExistence type="predicted"/>
<organism evidence="2 3">
    <name type="scientific">Peribacillus muralis</name>
    <dbReference type="NCBI Taxonomy" id="264697"/>
    <lineage>
        <taxon>Bacteria</taxon>
        <taxon>Bacillati</taxon>
        <taxon>Bacillota</taxon>
        <taxon>Bacilli</taxon>
        <taxon>Bacillales</taxon>
        <taxon>Bacillaceae</taxon>
        <taxon>Peribacillus</taxon>
    </lineage>
</organism>
<dbReference type="Proteomes" id="UP000077926">
    <property type="component" value="Chromosome"/>
</dbReference>
<keyword evidence="1" id="KW-1133">Transmembrane helix</keyword>
<sequence>MINLAVKILLARLKWFLLIVVSLGITLACIISLMTSSEAIKTSLQSNAYNNYGEHSGVLIDVNVSKTALQSQGFEAGEYQLIDKLQVNKTLTATIGWMDNDAFKIGHINMKKGKLPTNENEVSIESFYLEKIDPTWKLGDKRKLLIKNKVTQVKLVGIVENYSAKWTVPSDIEKGLNDFPSIFVAKSSLKNTKNFLIRLHKEDIKEMSKLLETYNDNGILNEKLFDKGLKQYDNISKLTVTFQIVILIAASFCFWGLFYYFNLFQVQKDAQLKVLGCSNLKLYKLHLFQCVIIFLLSILVSIPLNIVFHNLIIKNAFFEGDLYLLQLNDIIIRAIVWVVIIFAIVAVISTKSISKFNKKSINNLLNNSNFNGNSRNSLINKCSSFYIRQLAIQFLQFPKQSFLIIFTLFLCIQTIFFSFFLQKESEGIWDAKQDYYIDSQEIFGYEDIQNLNVLVNNGLTFPIEEVNKLEQTKGIKYVDKNPFMVDVHPLINPQLVTPSIESWIKQNGSLNTLYKQDNIIPNVSYQLVDSEEFSEIFQSNKYESFKGKILLIVPQAPNNNKLIGEKLGFVKMYRESGQLKTKKWEFEVFDVIESAESDINNTFLDEAEFEFTIVLDKETAIESGIFTGYKDLTIYMDEDVSKKAEEVIDSLVYEMVVPIPGSLYQKISLTKIEDTRISKYMGYIGNFSFLISLFLSTIGIISILLSKYYMKKRTWGIYLSLGMKRNSIIKLLSFEIFIYYFISIMLSTIIFFLTMRVINHIYPTTFYLVYYMFALIFIFLMAAIGVFALSIIIKRQSIISLLRLDE</sequence>
<name>A0A1B3XUN1_9BACI</name>
<dbReference type="GO" id="GO:0022857">
    <property type="term" value="F:transmembrane transporter activity"/>
    <property type="evidence" value="ECO:0007669"/>
    <property type="project" value="TreeGrafter"/>
</dbReference>
<evidence type="ECO:0000256" key="1">
    <source>
        <dbReference type="SAM" id="Phobius"/>
    </source>
</evidence>
<feature type="transmembrane region" description="Helical" evidence="1">
    <location>
        <begin position="402"/>
        <end position="421"/>
    </location>
</feature>
<feature type="transmembrane region" description="Helical" evidence="1">
    <location>
        <begin position="15"/>
        <end position="34"/>
    </location>
</feature>
<dbReference type="PROSITE" id="PS51257">
    <property type="entry name" value="PROKAR_LIPOPROTEIN"/>
    <property type="match status" value="1"/>
</dbReference>
<keyword evidence="1" id="KW-0472">Membrane</keyword>
<dbReference type="PANTHER" id="PTHR30572">
    <property type="entry name" value="MEMBRANE COMPONENT OF TRANSPORTER-RELATED"/>
    <property type="match status" value="1"/>
</dbReference>
<dbReference type="EMBL" id="CP017080">
    <property type="protein sequence ID" value="AOH56908.1"/>
    <property type="molecule type" value="Genomic_DNA"/>
</dbReference>
<accession>A0A1B3XUN1</accession>
<dbReference type="OrthoDB" id="2797562at2"/>
<feature type="transmembrane region" description="Helical" evidence="1">
    <location>
        <begin position="731"/>
        <end position="755"/>
    </location>
</feature>
<reference evidence="2 3" key="1">
    <citation type="submission" date="2016-08" db="EMBL/GenBank/DDBJ databases">
        <title>Complete genome sequence of Bacillus muralis G25-68, a strain with toxicity to nematodes.</title>
        <authorList>
            <person name="Zheng Z."/>
        </authorList>
    </citation>
    <scope>NUCLEOTIDE SEQUENCE [LARGE SCALE GENOMIC DNA]</scope>
    <source>
        <strain evidence="2 3">G25-68</strain>
    </source>
</reference>
<dbReference type="PANTHER" id="PTHR30572:SF4">
    <property type="entry name" value="ABC TRANSPORTER PERMEASE YTRF"/>
    <property type="match status" value="1"/>
</dbReference>
<evidence type="ECO:0000313" key="2">
    <source>
        <dbReference type="EMBL" id="AOH56908.1"/>
    </source>
</evidence>
<feature type="transmembrane region" description="Helical" evidence="1">
    <location>
        <begin position="767"/>
        <end position="793"/>
    </location>
</feature>
<dbReference type="KEGG" id="bmur:ABE28_021395"/>
<feature type="transmembrane region" description="Helical" evidence="1">
    <location>
        <begin position="687"/>
        <end position="710"/>
    </location>
</feature>
<dbReference type="InterPro" id="IPR050250">
    <property type="entry name" value="Macrolide_Exporter_MacB"/>
</dbReference>
<feature type="transmembrane region" description="Helical" evidence="1">
    <location>
        <begin position="240"/>
        <end position="264"/>
    </location>
</feature>
<dbReference type="AlphaFoldDB" id="A0A1B3XUN1"/>
<evidence type="ECO:0000313" key="3">
    <source>
        <dbReference type="Proteomes" id="UP000077926"/>
    </source>
</evidence>
<dbReference type="GO" id="GO:0005886">
    <property type="term" value="C:plasma membrane"/>
    <property type="evidence" value="ECO:0007669"/>
    <property type="project" value="UniProtKB-SubCell"/>
</dbReference>
<keyword evidence="3" id="KW-1185">Reference proteome</keyword>
<evidence type="ECO:0008006" key="4">
    <source>
        <dbReference type="Google" id="ProtNLM"/>
    </source>
</evidence>
<protein>
    <recommendedName>
        <fullName evidence="4">ABC3 transporter permease protein domain-containing protein</fullName>
    </recommendedName>
</protein>